<protein>
    <submittedName>
        <fullName evidence="2">MarR family transcriptional regulator</fullName>
    </submittedName>
</protein>
<dbReference type="PROSITE" id="PS50995">
    <property type="entry name" value="HTH_MARR_2"/>
    <property type="match status" value="1"/>
</dbReference>
<dbReference type="RefSeq" id="WP_065958081.1">
    <property type="nucleotide sequence ID" value="NZ_ASQP01000300.1"/>
</dbReference>
<comment type="caution">
    <text evidence="2">The sequence shown here is derived from an EMBL/GenBank/DDBJ whole genome shotgun (WGS) entry which is preliminary data.</text>
</comment>
<dbReference type="STRING" id="67365.GCA_001704635_00038"/>
<dbReference type="Pfam" id="PF12802">
    <property type="entry name" value="MarR_2"/>
    <property type="match status" value="1"/>
</dbReference>
<dbReference type="SUPFAM" id="SSF46785">
    <property type="entry name" value="Winged helix' DNA-binding domain"/>
    <property type="match status" value="1"/>
</dbReference>
<dbReference type="AlphaFoldDB" id="A0A1R1SG16"/>
<dbReference type="Gene3D" id="1.10.10.10">
    <property type="entry name" value="Winged helix-like DNA-binding domain superfamily/Winged helix DNA-binding domain"/>
    <property type="match status" value="1"/>
</dbReference>
<sequence length="167" mass="17898">MDDNREPVGNREPVDDIERAMVAIRRSQSRRSLARLADRDSPKGAMAKGAAFDVVDAIEAAEQSGAPATVSGVAAALAVDQPRASKLVAGAVEAGLVRREADQADGRRALLVMTEAGRALTEEVRRFRRSVFAEAMAGWPEADRAEFARLLTDFVRALGRSGGRAPR</sequence>
<dbReference type="InterPro" id="IPR036390">
    <property type="entry name" value="WH_DNA-bd_sf"/>
</dbReference>
<dbReference type="InterPro" id="IPR036388">
    <property type="entry name" value="WH-like_DNA-bd_sf"/>
</dbReference>
<dbReference type="Proteomes" id="UP000186168">
    <property type="component" value="Unassembled WGS sequence"/>
</dbReference>
<dbReference type="GO" id="GO:0006950">
    <property type="term" value="P:response to stress"/>
    <property type="evidence" value="ECO:0007669"/>
    <property type="project" value="TreeGrafter"/>
</dbReference>
<name>A0A1R1SG16_9ACTN</name>
<feature type="domain" description="HTH marR-type" evidence="1">
    <location>
        <begin position="14"/>
        <end position="156"/>
    </location>
</feature>
<evidence type="ECO:0000313" key="3">
    <source>
        <dbReference type="Proteomes" id="UP000186168"/>
    </source>
</evidence>
<dbReference type="SMART" id="SM00347">
    <property type="entry name" value="HTH_MARR"/>
    <property type="match status" value="1"/>
</dbReference>
<reference evidence="2 3" key="1">
    <citation type="submission" date="2013-05" db="EMBL/GenBank/DDBJ databases">
        <title>Genome sequence of Streptomyces sparsogenes DSM 40356.</title>
        <authorList>
            <person name="Coyne S."/>
            <person name="Seebeck F.P."/>
        </authorList>
    </citation>
    <scope>NUCLEOTIDE SEQUENCE [LARGE SCALE GENOMIC DNA]</scope>
    <source>
        <strain evidence="2 3">DSM 40356</strain>
    </source>
</reference>
<gene>
    <name evidence="2" type="ORF">SPAR_21632</name>
</gene>
<evidence type="ECO:0000313" key="2">
    <source>
        <dbReference type="EMBL" id="OMI37324.1"/>
    </source>
</evidence>
<keyword evidence="3" id="KW-1185">Reference proteome</keyword>
<dbReference type="PANTHER" id="PTHR33164:SF57">
    <property type="entry name" value="MARR-FAMILY TRANSCRIPTIONAL REGULATOR"/>
    <property type="match status" value="1"/>
</dbReference>
<dbReference type="InterPro" id="IPR039422">
    <property type="entry name" value="MarR/SlyA-like"/>
</dbReference>
<dbReference type="EMBL" id="ASQP01000300">
    <property type="protein sequence ID" value="OMI37324.1"/>
    <property type="molecule type" value="Genomic_DNA"/>
</dbReference>
<organism evidence="2 3">
    <name type="scientific">Streptomyces sparsogenes DSM 40356</name>
    <dbReference type="NCBI Taxonomy" id="1331668"/>
    <lineage>
        <taxon>Bacteria</taxon>
        <taxon>Bacillati</taxon>
        <taxon>Actinomycetota</taxon>
        <taxon>Actinomycetes</taxon>
        <taxon>Kitasatosporales</taxon>
        <taxon>Streptomycetaceae</taxon>
        <taxon>Streptomyces</taxon>
    </lineage>
</organism>
<dbReference type="InterPro" id="IPR000835">
    <property type="entry name" value="HTH_MarR-typ"/>
</dbReference>
<proteinExistence type="predicted"/>
<accession>A0A1R1SG16</accession>
<evidence type="ECO:0000259" key="1">
    <source>
        <dbReference type="PROSITE" id="PS50995"/>
    </source>
</evidence>
<dbReference type="PANTHER" id="PTHR33164">
    <property type="entry name" value="TRANSCRIPTIONAL REGULATOR, MARR FAMILY"/>
    <property type="match status" value="1"/>
</dbReference>
<dbReference type="GO" id="GO:0003700">
    <property type="term" value="F:DNA-binding transcription factor activity"/>
    <property type="evidence" value="ECO:0007669"/>
    <property type="project" value="InterPro"/>
</dbReference>
<dbReference type="GeneID" id="96741290"/>